<organism evidence="1 2">
    <name type="scientific">Gigaspora rosea</name>
    <dbReference type="NCBI Taxonomy" id="44941"/>
    <lineage>
        <taxon>Eukaryota</taxon>
        <taxon>Fungi</taxon>
        <taxon>Fungi incertae sedis</taxon>
        <taxon>Mucoromycota</taxon>
        <taxon>Glomeromycotina</taxon>
        <taxon>Glomeromycetes</taxon>
        <taxon>Diversisporales</taxon>
        <taxon>Gigasporaceae</taxon>
        <taxon>Gigaspora</taxon>
    </lineage>
</organism>
<reference evidence="1 2" key="1">
    <citation type="submission" date="2018-06" db="EMBL/GenBank/DDBJ databases">
        <title>Comparative genomics reveals the genomic features of Rhizophagus irregularis, R. cerebriforme, R. diaphanum and Gigaspora rosea, and their symbiotic lifestyle signature.</title>
        <authorList>
            <person name="Morin E."/>
            <person name="San Clemente H."/>
            <person name="Chen E.C.H."/>
            <person name="De La Providencia I."/>
            <person name="Hainaut M."/>
            <person name="Kuo A."/>
            <person name="Kohler A."/>
            <person name="Murat C."/>
            <person name="Tang N."/>
            <person name="Roy S."/>
            <person name="Loubradou J."/>
            <person name="Henrissat B."/>
            <person name="Grigoriev I.V."/>
            <person name="Corradi N."/>
            <person name="Roux C."/>
            <person name="Martin F.M."/>
        </authorList>
    </citation>
    <scope>NUCLEOTIDE SEQUENCE [LARGE SCALE GENOMIC DNA]</scope>
    <source>
        <strain evidence="1 2">DAOM 194757</strain>
    </source>
</reference>
<protein>
    <submittedName>
        <fullName evidence="1">Uncharacterized protein</fullName>
    </submittedName>
</protein>
<sequence>MAFKPFFNWLQNRSFIKETDIIKKIKQLCGTKEGDIKRIGDIFETRNIPKYMADTLPNTSGGQERKKRKANDASVASVALSAMQRELPHSISRSEVYKSINFELATTKKLLIKPVKLQNLPGELQKYLAKKPKQNQDTPEKEVQA</sequence>
<dbReference type="Proteomes" id="UP000266673">
    <property type="component" value="Unassembled WGS sequence"/>
</dbReference>
<proteinExistence type="predicted"/>
<name>A0A397UKB2_9GLOM</name>
<evidence type="ECO:0000313" key="2">
    <source>
        <dbReference type="Proteomes" id="UP000266673"/>
    </source>
</evidence>
<gene>
    <name evidence="1" type="ORF">C2G38_2207512</name>
</gene>
<dbReference type="AlphaFoldDB" id="A0A397UKB2"/>
<dbReference type="EMBL" id="QKWP01001311">
    <property type="protein sequence ID" value="RIB09921.1"/>
    <property type="molecule type" value="Genomic_DNA"/>
</dbReference>
<comment type="caution">
    <text evidence="1">The sequence shown here is derived from an EMBL/GenBank/DDBJ whole genome shotgun (WGS) entry which is preliminary data.</text>
</comment>
<accession>A0A397UKB2</accession>
<keyword evidence="2" id="KW-1185">Reference proteome</keyword>
<evidence type="ECO:0000313" key="1">
    <source>
        <dbReference type="EMBL" id="RIB09921.1"/>
    </source>
</evidence>